<dbReference type="InterPro" id="IPR010820">
    <property type="entry name" value="DUF1421"/>
</dbReference>
<evidence type="ECO:0000256" key="1">
    <source>
        <dbReference type="SAM" id="Coils"/>
    </source>
</evidence>
<gene>
    <name evidence="4" type="ORF">AAHA92_05033</name>
</gene>
<feature type="compositionally biased region" description="Low complexity" evidence="2">
    <location>
        <begin position="396"/>
        <end position="407"/>
    </location>
</feature>
<dbReference type="AlphaFoldDB" id="A0ABD1I244"/>
<feature type="coiled-coil region" evidence="1">
    <location>
        <begin position="141"/>
        <end position="177"/>
    </location>
</feature>
<accession>A0ABD1I244</accession>
<feature type="compositionally biased region" description="Low complexity" evidence="2">
    <location>
        <begin position="308"/>
        <end position="336"/>
    </location>
</feature>
<dbReference type="EMBL" id="JBEAFC010000003">
    <property type="protein sequence ID" value="KAL1562457.1"/>
    <property type="molecule type" value="Genomic_DNA"/>
</dbReference>
<evidence type="ECO:0000256" key="2">
    <source>
        <dbReference type="SAM" id="MobiDB-lite"/>
    </source>
</evidence>
<feature type="region of interest" description="Disordered" evidence="2">
    <location>
        <begin position="177"/>
        <end position="212"/>
    </location>
</feature>
<dbReference type="Proteomes" id="UP001567538">
    <property type="component" value="Unassembled WGS sequence"/>
</dbReference>
<protein>
    <recommendedName>
        <fullName evidence="3">DUF1421 domain-containing protein</fullName>
    </recommendedName>
</protein>
<evidence type="ECO:0000259" key="3">
    <source>
        <dbReference type="Pfam" id="PF07223"/>
    </source>
</evidence>
<keyword evidence="5" id="KW-1185">Reference proteome</keyword>
<evidence type="ECO:0000313" key="4">
    <source>
        <dbReference type="EMBL" id="KAL1562457.1"/>
    </source>
</evidence>
<organism evidence="4 5">
    <name type="scientific">Salvia divinorum</name>
    <name type="common">Maria pastora</name>
    <name type="synonym">Diviner's sage</name>
    <dbReference type="NCBI Taxonomy" id="28513"/>
    <lineage>
        <taxon>Eukaryota</taxon>
        <taxon>Viridiplantae</taxon>
        <taxon>Streptophyta</taxon>
        <taxon>Embryophyta</taxon>
        <taxon>Tracheophyta</taxon>
        <taxon>Spermatophyta</taxon>
        <taxon>Magnoliopsida</taxon>
        <taxon>eudicotyledons</taxon>
        <taxon>Gunneridae</taxon>
        <taxon>Pentapetalae</taxon>
        <taxon>asterids</taxon>
        <taxon>lamiids</taxon>
        <taxon>Lamiales</taxon>
        <taxon>Lamiaceae</taxon>
        <taxon>Nepetoideae</taxon>
        <taxon>Mentheae</taxon>
        <taxon>Salviinae</taxon>
        <taxon>Salvia</taxon>
        <taxon>Salvia subgen. Calosphace</taxon>
    </lineage>
</organism>
<feature type="domain" description="DUF1421" evidence="3">
    <location>
        <begin position="487"/>
        <end position="531"/>
    </location>
</feature>
<feature type="compositionally biased region" description="Polar residues" evidence="2">
    <location>
        <begin position="298"/>
        <end position="307"/>
    </location>
</feature>
<dbReference type="PANTHER" id="PTHR31805">
    <property type="entry name" value="RECEPTOR-LIKE KINASE, PUTATIVE (DUF1421)-RELATED"/>
    <property type="match status" value="1"/>
</dbReference>
<feature type="compositionally biased region" description="Polar residues" evidence="2">
    <location>
        <begin position="471"/>
        <end position="484"/>
    </location>
</feature>
<sequence length="538" mass="59133">MASSGSAGCAPNSGSIPFDFGSDDILCSYEDYGYQDGNNAVLSVPTIANNSPTEVNKSGMVRSSVFTAATYSTPEESSYSLGVVTTVENSMKKHTDNVTRFLEGISSRLSQLELYCYNLDKSIGEMHSDWVCDYGESDSKLRSLEKHIQEVHRSVQILRDKQELSDTQKELAKLQLAQRESGLGSKKQPNEERTSTPASEPKNAENSSEFQEQQLTLALPNQIAPQPSLLAQLVEHQQPAAAPQSSMPPQSMSQVQAYYMNPQQMSNMPPQSQPSQTQYIPTQSQGQDLSRMRPQPSQPQGNMGSQVQLLPPYQQQWSQQQLQQPGQPNQQPTMQPQIRASSPVLFSSYLPGQPNQSPAEMALGSIHMQMSFSRASRPGSAGSDGMHYGYNTAGKPMQQQQPPTQRQLKNGYAPQSGEGCYTPGGPRPQLPSGNTYVVFDGEPGRTHYHPPQPQFQQGGYPPQQSHPPRVPSNSAMGPPQSISTHPYNELIEKLVSMGYRGELVLNIIQRLEEGGQTVDFSAVLDRFNGHSSSSHRGW</sequence>
<feature type="region of interest" description="Disordered" evidence="2">
    <location>
        <begin position="263"/>
        <end position="336"/>
    </location>
</feature>
<dbReference type="PANTHER" id="PTHR31805:SF16">
    <property type="entry name" value="FORMIN-LIKE PROTEIN (DUF1421)"/>
    <property type="match status" value="1"/>
</dbReference>
<name>A0ABD1I244_SALDI</name>
<dbReference type="Pfam" id="PF07223">
    <property type="entry name" value="DUF1421"/>
    <property type="match status" value="1"/>
</dbReference>
<evidence type="ECO:0000313" key="5">
    <source>
        <dbReference type="Proteomes" id="UP001567538"/>
    </source>
</evidence>
<reference evidence="4 5" key="1">
    <citation type="submission" date="2024-06" db="EMBL/GenBank/DDBJ databases">
        <title>A chromosome level genome sequence of Diviner's sage (Salvia divinorum).</title>
        <authorList>
            <person name="Ford S.A."/>
            <person name="Ro D.-K."/>
            <person name="Ness R.W."/>
            <person name="Phillips M.A."/>
        </authorList>
    </citation>
    <scope>NUCLEOTIDE SEQUENCE [LARGE SCALE GENOMIC DNA]</scope>
    <source>
        <strain evidence="4">SAF-2024a</strain>
        <tissue evidence="4">Leaf</tissue>
    </source>
</reference>
<comment type="caution">
    <text evidence="4">The sequence shown here is derived from an EMBL/GenBank/DDBJ whole genome shotgun (WGS) entry which is preliminary data.</text>
</comment>
<feature type="region of interest" description="Disordered" evidence="2">
    <location>
        <begin position="374"/>
        <end position="484"/>
    </location>
</feature>
<keyword evidence="1" id="KW-0175">Coiled coil</keyword>
<feature type="compositionally biased region" description="Low complexity" evidence="2">
    <location>
        <begin position="263"/>
        <end position="285"/>
    </location>
</feature>
<feature type="compositionally biased region" description="Low complexity" evidence="2">
    <location>
        <begin position="454"/>
        <end position="463"/>
    </location>
</feature>
<proteinExistence type="predicted"/>